<dbReference type="Proteomes" id="UP000004095">
    <property type="component" value="Unassembled WGS sequence"/>
</dbReference>
<keyword evidence="5 9" id="KW-0812">Transmembrane</keyword>
<dbReference type="AlphaFoldDB" id="A1ZCX7"/>
<feature type="transmembrane region" description="Helical" evidence="9">
    <location>
        <begin position="324"/>
        <end position="343"/>
    </location>
</feature>
<feature type="domain" description="ArnT-like N-terminal" evidence="10">
    <location>
        <begin position="61"/>
        <end position="191"/>
    </location>
</feature>
<sequence length="583" mass="66953">MLTYNQTFDSKVAQAGDNAGYYILGKSLALGQGFTNIHTKDKTKHRHFPPGYPAIIALAHYFSFGDMLSIKQLSGFLLLGSIVLAFLIFYQLSDNYHLSFILSLFMVTNYHLLTFGMMMMSEIPFLFFSLLSFLVLLKIDFNQPFHKNWRFAILIMLLGVSYYIRSIGLSLFAGSLLWILLQKKWKYSVALLVGFLLLVSPWQWRQHSLGGGSYIKQLFFKNPYNAELGSMTITDWFARFWVNLIRYISREIPSGLLNITNIDYKVPSSHTELLLGLAILALIIVGTYAMFKKHPVIPFYILGTAGILLLWPSVWFGVRFLLPLIPLLFFMMVNGMITLYNLVAQKYWHTRITTPIAILLVVVGLFSMKIYASDPLHKLKQASQNPYPPNYNNYLALAKWVKKNTPDSVLVTCRKEQLFYVFADRTVTRFKSTTNEEEQLAFLKAKGVDYVVLDQLGFSDTRRYLLPTINKYPRKFKLVVQAKKPDTYLFKFLPELGYSGSWKGKKRHGKGVFVWGDGEKFIGTWKNNLRNGPGILYLKNGEQMEGSWVNDTLQGTVIHKTKEGTLLEKSLYKDDKKVQVLDK</sequence>
<dbReference type="PANTHER" id="PTHR33908:SF11">
    <property type="entry name" value="MEMBRANE PROTEIN"/>
    <property type="match status" value="1"/>
</dbReference>
<organism evidence="11 12">
    <name type="scientific">Microscilla marina ATCC 23134</name>
    <dbReference type="NCBI Taxonomy" id="313606"/>
    <lineage>
        <taxon>Bacteria</taxon>
        <taxon>Pseudomonadati</taxon>
        <taxon>Bacteroidota</taxon>
        <taxon>Cytophagia</taxon>
        <taxon>Cytophagales</taxon>
        <taxon>Microscillaceae</taxon>
        <taxon>Microscilla</taxon>
    </lineage>
</organism>
<feature type="transmembrane region" description="Helical" evidence="9">
    <location>
        <begin position="73"/>
        <end position="92"/>
    </location>
</feature>
<keyword evidence="2" id="KW-1003">Cell membrane</keyword>
<proteinExistence type="predicted"/>
<dbReference type="Gene3D" id="2.20.110.10">
    <property type="entry name" value="Histone H3 K4-specific methyltransferase SET7/9 N-terminal domain"/>
    <property type="match status" value="1"/>
</dbReference>
<gene>
    <name evidence="11" type="ORF">M23134_05022</name>
</gene>
<dbReference type="EMBL" id="AAWS01000002">
    <property type="protein sequence ID" value="EAY31516.1"/>
    <property type="molecule type" value="Genomic_DNA"/>
</dbReference>
<comment type="caution">
    <text evidence="11">The sequence shown here is derived from an EMBL/GenBank/DDBJ whole genome shotgun (WGS) entry which is preliminary data.</text>
</comment>
<dbReference type="SMART" id="SM00698">
    <property type="entry name" value="MORN"/>
    <property type="match status" value="2"/>
</dbReference>
<dbReference type="eggNOG" id="COG1807">
    <property type="taxonomic scope" value="Bacteria"/>
</dbReference>
<dbReference type="GO" id="GO:0009103">
    <property type="term" value="P:lipopolysaccharide biosynthetic process"/>
    <property type="evidence" value="ECO:0007669"/>
    <property type="project" value="UniProtKB-ARBA"/>
</dbReference>
<evidence type="ECO:0000256" key="5">
    <source>
        <dbReference type="ARBA" id="ARBA00022692"/>
    </source>
</evidence>
<keyword evidence="6" id="KW-0677">Repeat</keyword>
<feature type="transmembrane region" description="Helical" evidence="9">
    <location>
        <begin position="151"/>
        <end position="180"/>
    </location>
</feature>
<dbReference type="eggNOG" id="COG4642">
    <property type="taxonomic scope" value="Bacteria"/>
</dbReference>
<feature type="transmembrane region" description="Helical" evidence="9">
    <location>
        <begin position="187"/>
        <end position="204"/>
    </location>
</feature>
<feature type="transmembrane region" description="Helical" evidence="9">
    <location>
        <begin position="355"/>
        <end position="372"/>
    </location>
</feature>
<dbReference type="PANTHER" id="PTHR33908">
    <property type="entry name" value="MANNOSYLTRANSFERASE YKCB-RELATED"/>
    <property type="match status" value="1"/>
</dbReference>
<dbReference type="Pfam" id="PF02366">
    <property type="entry name" value="PMT"/>
    <property type="match status" value="1"/>
</dbReference>
<evidence type="ECO:0000313" key="11">
    <source>
        <dbReference type="EMBL" id="EAY31516.1"/>
    </source>
</evidence>
<evidence type="ECO:0000259" key="10">
    <source>
        <dbReference type="Pfam" id="PF02366"/>
    </source>
</evidence>
<evidence type="ECO:0000256" key="3">
    <source>
        <dbReference type="ARBA" id="ARBA00022676"/>
    </source>
</evidence>
<keyword evidence="4" id="KW-0808">Transferase</keyword>
<evidence type="ECO:0000256" key="8">
    <source>
        <dbReference type="ARBA" id="ARBA00023136"/>
    </source>
</evidence>
<keyword evidence="8 9" id="KW-0472">Membrane</keyword>
<dbReference type="SUPFAM" id="SSF82185">
    <property type="entry name" value="Histone H3 K4-specific methyltransferase SET7/9 N-terminal domain"/>
    <property type="match status" value="1"/>
</dbReference>
<evidence type="ECO:0000256" key="9">
    <source>
        <dbReference type="SAM" id="Phobius"/>
    </source>
</evidence>
<protein>
    <submittedName>
        <fullName evidence="11">Membrane protein, putative</fullName>
    </submittedName>
</protein>
<dbReference type="InterPro" id="IPR003342">
    <property type="entry name" value="ArnT-like_N"/>
</dbReference>
<evidence type="ECO:0000256" key="4">
    <source>
        <dbReference type="ARBA" id="ARBA00022679"/>
    </source>
</evidence>
<evidence type="ECO:0000313" key="12">
    <source>
        <dbReference type="Proteomes" id="UP000004095"/>
    </source>
</evidence>
<feature type="transmembrane region" description="Helical" evidence="9">
    <location>
        <begin position="123"/>
        <end position="139"/>
    </location>
</feature>
<feature type="transmembrane region" description="Helical" evidence="9">
    <location>
        <begin position="273"/>
        <end position="291"/>
    </location>
</feature>
<evidence type="ECO:0000256" key="1">
    <source>
        <dbReference type="ARBA" id="ARBA00004651"/>
    </source>
</evidence>
<dbReference type="GO" id="GO:0006493">
    <property type="term" value="P:protein O-linked glycosylation"/>
    <property type="evidence" value="ECO:0007669"/>
    <property type="project" value="InterPro"/>
</dbReference>
<dbReference type="Pfam" id="PF02493">
    <property type="entry name" value="MORN"/>
    <property type="match status" value="2"/>
</dbReference>
<feature type="transmembrane region" description="Helical" evidence="9">
    <location>
        <begin position="98"/>
        <end position="116"/>
    </location>
</feature>
<accession>A1ZCX7</accession>
<reference evidence="11 12" key="1">
    <citation type="submission" date="2007-01" db="EMBL/GenBank/DDBJ databases">
        <authorList>
            <person name="Haygood M."/>
            <person name="Podell S."/>
            <person name="Anderson C."/>
            <person name="Hopkinson B."/>
            <person name="Roe K."/>
            <person name="Barbeau K."/>
            <person name="Gaasterland T."/>
            <person name="Ferriera S."/>
            <person name="Johnson J."/>
            <person name="Kravitz S."/>
            <person name="Beeson K."/>
            <person name="Sutton G."/>
            <person name="Rogers Y.-H."/>
            <person name="Friedman R."/>
            <person name="Frazier M."/>
            <person name="Venter J.C."/>
        </authorList>
    </citation>
    <scope>NUCLEOTIDE SEQUENCE [LARGE SCALE GENOMIC DNA]</scope>
    <source>
        <strain evidence="11 12">ATCC 23134</strain>
    </source>
</reference>
<dbReference type="GO" id="GO:0016763">
    <property type="term" value="F:pentosyltransferase activity"/>
    <property type="evidence" value="ECO:0007669"/>
    <property type="project" value="TreeGrafter"/>
</dbReference>
<keyword evidence="7 9" id="KW-1133">Transmembrane helix</keyword>
<name>A1ZCX7_MICM2</name>
<dbReference type="GO" id="GO:0005886">
    <property type="term" value="C:plasma membrane"/>
    <property type="evidence" value="ECO:0007669"/>
    <property type="project" value="UniProtKB-SubCell"/>
</dbReference>
<dbReference type="InterPro" id="IPR050297">
    <property type="entry name" value="LipidA_mod_glycosyltrf_83"/>
</dbReference>
<evidence type="ECO:0000256" key="2">
    <source>
        <dbReference type="ARBA" id="ARBA00022475"/>
    </source>
</evidence>
<keyword evidence="12" id="KW-1185">Reference proteome</keyword>
<evidence type="ECO:0000256" key="6">
    <source>
        <dbReference type="ARBA" id="ARBA00022737"/>
    </source>
</evidence>
<keyword evidence="3" id="KW-0328">Glycosyltransferase</keyword>
<feature type="transmembrane region" description="Helical" evidence="9">
    <location>
        <begin position="298"/>
        <end position="318"/>
    </location>
</feature>
<dbReference type="GO" id="GO:0000030">
    <property type="term" value="F:mannosyltransferase activity"/>
    <property type="evidence" value="ECO:0007669"/>
    <property type="project" value="InterPro"/>
</dbReference>
<dbReference type="InterPro" id="IPR003409">
    <property type="entry name" value="MORN"/>
</dbReference>
<evidence type="ECO:0000256" key="7">
    <source>
        <dbReference type="ARBA" id="ARBA00022989"/>
    </source>
</evidence>
<comment type="subcellular location">
    <subcellularLocation>
        <location evidence="1">Cell membrane</location>
        <topology evidence="1">Multi-pass membrane protein</topology>
    </subcellularLocation>
</comment>